<feature type="domain" description="N-terminal" evidence="1">
    <location>
        <begin position="10"/>
        <end position="129"/>
    </location>
</feature>
<dbReference type="InterPro" id="IPR017113">
    <property type="entry name" value="Antirestriction_ArdC"/>
</dbReference>
<name>A0A517SCL7_9PLAN</name>
<dbReference type="PIRSF" id="PIRSF037112">
    <property type="entry name" value="Antirestriction_ArdC"/>
    <property type="match status" value="1"/>
</dbReference>
<dbReference type="EC" id="2.7.7.-" evidence="3"/>
<evidence type="ECO:0000259" key="1">
    <source>
        <dbReference type="Pfam" id="PF08401"/>
    </source>
</evidence>
<keyword evidence="4" id="KW-1185">Reference proteome</keyword>
<keyword evidence="3" id="KW-0808">Transferase</keyword>
<protein>
    <submittedName>
        <fullName evidence="3">DNA primase TraC</fullName>
        <ecNumber evidence="3">2.7.7.-</ecNumber>
    </submittedName>
</protein>
<dbReference type="InterPro" id="IPR013610">
    <property type="entry name" value="ArdC_N"/>
</dbReference>
<dbReference type="InParanoid" id="A0A517SCL7"/>
<dbReference type="Pfam" id="PF18818">
    <property type="entry name" value="MPTase-PolyVal"/>
    <property type="match status" value="1"/>
</dbReference>
<proteinExistence type="predicted"/>
<dbReference type="GO" id="GO:0016779">
    <property type="term" value="F:nucleotidyltransferase activity"/>
    <property type="evidence" value="ECO:0007669"/>
    <property type="project" value="UniProtKB-KW"/>
</dbReference>
<evidence type="ECO:0000259" key="2">
    <source>
        <dbReference type="Pfam" id="PF18818"/>
    </source>
</evidence>
<dbReference type="RefSeq" id="WP_145029441.1">
    <property type="nucleotide sequence ID" value="NZ_CP036271.1"/>
</dbReference>
<dbReference type="AlphaFoldDB" id="A0A517SCL7"/>
<dbReference type="InterPro" id="IPR041459">
    <property type="entry name" value="MPTase-PolyVal"/>
</dbReference>
<dbReference type="Pfam" id="PF08401">
    <property type="entry name" value="ArdcN"/>
    <property type="match status" value="1"/>
</dbReference>
<evidence type="ECO:0000313" key="4">
    <source>
        <dbReference type="Proteomes" id="UP000315700"/>
    </source>
</evidence>
<dbReference type="OrthoDB" id="9792687at2"/>
<keyword evidence="3" id="KW-0548">Nucleotidyltransferase</keyword>
<accession>A0A517SCL7</accession>
<organism evidence="3 4">
    <name type="scientific">Caulifigura coniformis</name>
    <dbReference type="NCBI Taxonomy" id="2527983"/>
    <lineage>
        <taxon>Bacteria</taxon>
        <taxon>Pseudomonadati</taxon>
        <taxon>Planctomycetota</taxon>
        <taxon>Planctomycetia</taxon>
        <taxon>Planctomycetales</taxon>
        <taxon>Planctomycetaceae</taxon>
        <taxon>Caulifigura</taxon>
    </lineage>
</organism>
<gene>
    <name evidence="3" type="primary">traC_2</name>
    <name evidence="3" type="ORF">Pan44_18970</name>
</gene>
<dbReference type="EMBL" id="CP036271">
    <property type="protein sequence ID" value="QDT53871.1"/>
    <property type="molecule type" value="Genomic_DNA"/>
</dbReference>
<dbReference type="Proteomes" id="UP000315700">
    <property type="component" value="Chromosome"/>
</dbReference>
<evidence type="ECO:0000313" key="3">
    <source>
        <dbReference type="EMBL" id="QDT53871.1"/>
    </source>
</evidence>
<dbReference type="GO" id="GO:0003697">
    <property type="term" value="F:single-stranded DNA binding"/>
    <property type="evidence" value="ECO:0007669"/>
    <property type="project" value="InterPro"/>
</dbReference>
<sequence>METATTTREDIYTRITNQIIEKLEAGTRPWFQPWQVKHTAGSVTRPLRHNGERYQGVNVLSLWMSAELNGYTSPFWLTFQQARELKAHVKKGEKGSPVVYTSTFKKKDKDDAGEEIEEEIPFLKQYTVFNADQIEGLPAHFTATIPQAATTHERIEHAEAFFANTGADIRYGGNRAFYTIDEDYIRLPHFEAFRDAESHAATLAHELTHWTRHASRLNRDLGRKRFGDAGYAAEELVAELGSAFLSADLGITPEVREDHASYLECWLKVLKDDKRAIFTAASLATKAVEYLHGLQTRPAG</sequence>
<feature type="domain" description="Polyvalent protein metallopeptidase" evidence="2">
    <location>
        <begin position="156"/>
        <end position="282"/>
    </location>
</feature>
<reference evidence="3 4" key="1">
    <citation type="submission" date="2019-02" db="EMBL/GenBank/DDBJ databases">
        <title>Deep-cultivation of Planctomycetes and their phenomic and genomic characterization uncovers novel biology.</title>
        <authorList>
            <person name="Wiegand S."/>
            <person name="Jogler M."/>
            <person name="Boedeker C."/>
            <person name="Pinto D."/>
            <person name="Vollmers J."/>
            <person name="Rivas-Marin E."/>
            <person name="Kohn T."/>
            <person name="Peeters S.H."/>
            <person name="Heuer A."/>
            <person name="Rast P."/>
            <person name="Oberbeckmann S."/>
            <person name="Bunk B."/>
            <person name="Jeske O."/>
            <person name="Meyerdierks A."/>
            <person name="Storesund J.E."/>
            <person name="Kallscheuer N."/>
            <person name="Luecker S."/>
            <person name="Lage O.M."/>
            <person name="Pohl T."/>
            <person name="Merkel B.J."/>
            <person name="Hornburger P."/>
            <person name="Mueller R.-W."/>
            <person name="Bruemmer F."/>
            <person name="Labrenz M."/>
            <person name="Spormann A.M."/>
            <person name="Op den Camp H."/>
            <person name="Overmann J."/>
            <person name="Amann R."/>
            <person name="Jetten M.S.M."/>
            <person name="Mascher T."/>
            <person name="Medema M.H."/>
            <person name="Devos D.P."/>
            <person name="Kaster A.-K."/>
            <person name="Ovreas L."/>
            <person name="Rohde M."/>
            <person name="Galperin M.Y."/>
            <person name="Jogler C."/>
        </authorList>
    </citation>
    <scope>NUCLEOTIDE SEQUENCE [LARGE SCALE GENOMIC DNA]</scope>
    <source>
        <strain evidence="3 4">Pan44</strain>
    </source>
</reference>
<dbReference type="KEGG" id="ccos:Pan44_18970"/>